<evidence type="ECO:0008006" key="3">
    <source>
        <dbReference type="Google" id="ProtNLM"/>
    </source>
</evidence>
<dbReference type="InterPro" id="IPR019694">
    <property type="entry name" value="Phage_HP1_Orf23"/>
</dbReference>
<evidence type="ECO:0000313" key="2">
    <source>
        <dbReference type="Proteomes" id="UP000183253"/>
    </source>
</evidence>
<proteinExistence type="predicted"/>
<organism evidence="1 2">
    <name type="scientific">Alistipes timonensis JC136</name>
    <dbReference type="NCBI Taxonomy" id="1033731"/>
    <lineage>
        <taxon>Bacteria</taxon>
        <taxon>Pseudomonadati</taxon>
        <taxon>Bacteroidota</taxon>
        <taxon>Bacteroidia</taxon>
        <taxon>Bacteroidales</taxon>
        <taxon>Rikenellaceae</taxon>
        <taxon>Alistipes</taxon>
    </lineage>
</organism>
<accession>A0A1H4DCS3</accession>
<dbReference type="EMBL" id="FNRI01000005">
    <property type="protein sequence ID" value="SEA70565.1"/>
    <property type="molecule type" value="Genomic_DNA"/>
</dbReference>
<evidence type="ECO:0000313" key="1">
    <source>
        <dbReference type="EMBL" id="SEA70565.1"/>
    </source>
</evidence>
<dbReference type="AlphaFoldDB" id="A0A1H4DCS3"/>
<sequence>MLPRVKIIFANGALGQVEAMADGCLGFLALGAKEVEGDASFKLGKAYTVKKLAGLEALGVTAENNPNLYRNVKDFYAETGDGAELWIMGFAEASTFASVLDKDTAAGAKALIRAANGKLRGLIAFKTPAEGYALTVKNGLDEDVTAAMVKAQGLGEWATDDLRAPIFTLIEGYGFTGDASELQALTTMEYNRVGIVIGDTMPNSKNACMGVVAGRIAVSPVQRKISRVKDGALKPLAIYIGDQLVELADVETIHEKGYITFTTFAGRTGYYIADDNLATKVADDYRGLSNRRVIDKAYRIAYNTTLDTLNDEVPIASDGNLSPAWCAALKSDVEQAIISNMTANGNLGNDPGDPNDTGVECIIDYKQKVLSTSQMAVKLRVKPNGYAKYIDVELGLKAA</sequence>
<dbReference type="Pfam" id="PF10758">
    <property type="entry name" value="DUF2586"/>
    <property type="match status" value="1"/>
</dbReference>
<dbReference type="OrthoDB" id="1318179at2"/>
<keyword evidence="2" id="KW-1185">Reference proteome</keyword>
<gene>
    <name evidence="1" type="ORF">SAMN05444145_105237</name>
</gene>
<dbReference type="Proteomes" id="UP000183253">
    <property type="component" value="Unassembled WGS sequence"/>
</dbReference>
<reference evidence="1 2" key="1">
    <citation type="submission" date="2016-10" db="EMBL/GenBank/DDBJ databases">
        <authorList>
            <person name="de Groot N.N."/>
        </authorList>
    </citation>
    <scope>NUCLEOTIDE SEQUENCE [LARGE SCALE GENOMIC DNA]</scope>
    <source>
        <strain evidence="1 2">DSM 25383</strain>
    </source>
</reference>
<name>A0A1H4DCS3_9BACT</name>
<dbReference type="STRING" id="1033731.SAMN05444145_105237"/>
<dbReference type="RefSeq" id="WP_010260766.1">
    <property type="nucleotide sequence ID" value="NZ_CAEG01000005.1"/>
</dbReference>
<protein>
    <recommendedName>
        <fullName evidence="3">Phage tail sheath protein</fullName>
    </recommendedName>
</protein>